<name>A0A1X0S9D3_RHIZD</name>
<keyword evidence="1" id="KW-1133">Transmembrane helix</keyword>
<keyword evidence="1" id="KW-0812">Transmembrane</keyword>
<dbReference type="VEuPathDB" id="FungiDB:BCV72DRAFT_226482"/>
<dbReference type="GO" id="GO:0055088">
    <property type="term" value="P:lipid homeostasis"/>
    <property type="evidence" value="ECO:0007669"/>
    <property type="project" value="InterPro"/>
</dbReference>
<feature type="transmembrane region" description="Helical" evidence="1">
    <location>
        <begin position="37"/>
        <end position="58"/>
    </location>
</feature>
<dbReference type="SMART" id="SM01042">
    <property type="entry name" value="Brr6_like_C_C"/>
    <property type="match status" value="1"/>
</dbReference>
<evidence type="ECO:0000313" key="4">
    <source>
        <dbReference type="Proteomes" id="UP000242381"/>
    </source>
</evidence>
<dbReference type="EMBL" id="KV921287">
    <property type="protein sequence ID" value="ORE20864.1"/>
    <property type="molecule type" value="Genomic_DNA"/>
</dbReference>
<feature type="transmembrane region" description="Helical" evidence="1">
    <location>
        <begin position="142"/>
        <end position="161"/>
    </location>
</feature>
<gene>
    <name evidence="3" type="ORF">BCV71DRAFT_225453</name>
</gene>
<evidence type="ECO:0000256" key="1">
    <source>
        <dbReference type="SAM" id="Phobius"/>
    </source>
</evidence>
<sequence>MSLQPPNKKRRIEHVDNSIKFDLSRDAAFIVSTYVRVFLHVMGIITALFLIISLIIFCRNEVESQYRIQLLEMEERAKECDYKYISNNCGPNLKGEVWQQFCHEWDICRQASSAYISKSKIASKVLGELINTFAEPLSLKSMAIIIAFVFSFFIIPSLSSAQEH</sequence>
<dbReference type="InterPro" id="IPR018767">
    <property type="entry name" value="Brl1/Brr6_dom"/>
</dbReference>
<dbReference type="AlphaFoldDB" id="A0A1X0S9D3"/>
<dbReference type="Proteomes" id="UP000242381">
    <property type="component" value="Unassembled WGS sequence"/>
</dbReference>
<dbReference type="GO" id="GO:0031965">
    <property type="term" value="C:nuclear membrane"/>
    <property type="evidence" value="ECO:0007669"/>
    <property type="project" value="InterPro"/>
</dbReference>
<dbReference type="PANTHER" id="PTHR28136:SF1">
    <property type="entry name" value="NUCLEUS EXPORT PROTEIN BRL1"/>
    <property type="match status" value="1"/>
</dbReference>
<dbReference type="PANTHER" id="PTHR28136">
    <property type="entry name" value="NUCLEUS EXPORT PROTEIN BRR6"/>
    <property type="match status" value="1"/>
</dbReference>
<evidence type="ECO:0000259" key="2">
    <source>
        <dbReference type="SMART" id="SM01042"/>
    </source>
</evidence>
<accession>A0A1X0S9D3</accession>
<proteinExistence type="predicted"/>
<keyword evidence="1" id="KW-0472">Membrane</keyword>
<protein>
    <recommendedName>
        <fullName evidence="2">Brl1/Brr6 domain-containing protein</fullName>
    </recommendedName>
</protein>
<reference evidence="3 4" key="1">
    <citation type="journal article" date="2016" name="Proc. Natl. Acad. Sci. U.S.A.">
        <title>Lipid metabolic changes in an early divergent fungus govern the establishment of a mutualistic symbiosis with endobacteria.</title>
        <authorList>
            <person name="Lastovetsky O.A."/>
            <person name="Gaspar M.L."/>
            <person name="Mondo S.J."/>
            <person name="LaButti K.M."/>
            <person name="Sandor L."/>
            <person name="Grigoriev I.V."/>
            <person name="Henry S.A."/>
            <person name="Pawlowska T.E."/>
        </authorList>
    </citation>
    <scope>NUCLEOTIDE SEQUENCE [LARGE SCALE GENOMIC DNA]</scope>
    <source>
        <strain evidence="3 4">ATCC 11559</strain>
    </source>
</reference>
<feature type="domain" description="Brl1/Brr6" evidence="2">
    <location>
        <begin position="31"/>
        <end position="162"/>
    </location>
</feature>
<dbReference type="GO" id="GO:0006998">
    <property type="term" value="P:nuclear envelope organization"/>
    <property type="evidence" value="ECO:0007669"/>
    <property type="project" value="InterPro"/>
</dbReference>
<evidence type="ECO:0000313" key="3">
    <source>
        <dbReference type="EMBL" id="ORE20864.1"/>
    </source>
</evidence>
<dbReference type="InterPro" id="IPR040202">
    <property type="entry name" value="Brl1/Brr6"/>
</dbReference>
<dbReference type="Pfam" id="PF10104">
    <property type="entry name" value="Brr6_like_C_C"/>
    <property type="match status" value="1"/>
</dbReference>
<organism evidence="3 4">
    <name type="scientific">Rhizopus microsporus</name>
    <dbReference type="NCBI Taxonomy" id="58291"/>
    <lineage>
        <taxon>Eukaryota</taxon>
        <taxon>Fungi</taxon>
        <taxon>Fungi incertae sedis</taxon>
        <taxon>Mucoromycota</taxon>
        <taxon>Mucoromycotina</taxon>
        <taxon>Mucoromycetes</taxon>
        <taxon>Mucorales</taxon>
        <taxon>Mucorineae</taxon>
        <taxon>Rhizopodaceae</taxon>
        <taxon>Rhizopus</taxon>
    </lineage>
</organism>